<protein>
    <submittedName>
        <fullName evidence="1">Uncharacterized protein</fullName>
    </submittedName>
</protein>
<dbReference type="Gene3D" id="1.25.40.20">
    <property type="entry name" value="Ankyrin repeat-containing domain"/>
    <property type="match status" value="1"/>
</dbReference>
<name>A0A3G4ZWZ5_9VIRU</name>
<gene>
    <name evidence="1" type="ORF">Faunusvirus13_8</name>
</gene>
<accession>A0A3G4ZWZ5</accession>
<sequence length="262" mass="30702">MQSVDEIRDKFVESIYAGDQTKCLEYINKYDNFYDAVCDDRYRKRINMLQFTCIYKLRRVAFALINKNCDLTYQDYHGYTALMYAGLYEINDLVSYIIDKTTNVATRCVYTGSIRTVSSGQSEMMFLLSSTNKSNIVKMIDRGYDVYYKSADHGSLMTFAIYYGAETVIKKLIELDTYFADEFEQSYDASQHDYRDRKKDLYNRIMKYCNNKRAAYRETIITTMNDKSPTNALYKSFHTTYAVALVDIICDFIILPECKKVE</sequence>
<dbReference type="InterPro" id="IPR036770">
    <property type="entry name" value="Ankyrin_rpt-contain_sf"/>
</dbReference>
<dbReference type="SUPFAM" id="SSF48403">
    <property type="entry name" value="Ankyrin repeat"/>
    <property type="match status" value="1"/>
</dbReference>
<dbReference type="EMBL" id="MK072144">
    <property type="protein sequence ID" value="AYV79415.1"/>
    <property type="molecule type" value="Genomic_DNA"/>
</dbReference>
<organism evidence="1">
    <name type="scientific">Faunusvirus sp</name>
    <dbReference type="NCBI Taxonomy" id="2487766"/>
    <lineage>
        <taxon>Viruses</taxon>
        <taxon>Varidnaviria</taxon>
        <taxon>Bamfordvirae</taxon>
        <taxon>Nucleocytoviricota</taxon>
        <taxon>Megaviricetes</taxon>
        <taxon>Imitervirales</taxon>
        <taxon>Mimiviridae</taxon>
    </lineage>
</organism>
<proteinExistence type="predicted"/>
<evidence type="ECO:0000313" key="1">
    <source>
        <dbReference type="EMBL" id="AYV79415.1"/>
    </source>
</evidence>
<reference evidence="1" key="1">
    <citation type="submission" date="2018-10" db="EMBL/GenBank/DDBJ databases">
        <title>Hidden diversity of soil giant viruses.</title>
        <authorList>
            <person name="Schulz F."/>
            <person name="Alteio L."/>
            <person name="Goudeau D."/>
            <person name="Ryan E.M."/>
            <person name="Malmstrom R.R."/>
            <person name="Blanchard J."/>
            <person name="Woyke T."/>
        </authorList>
    </citation>
    <scope>NUCLEOTIDE SEQUENCE</scope>
    <source>
        <strain evidence="1">FNV1</strain>
    </source>
</reference>